<keyword evidence="6" id="KW-1185">Reference proteome</keyword>
<dbReference type="Pfam" id="PF00296">
    <property type="entry name" value="Bac_luciferase"/>
    <property type="match status" value="1"/>
</dbReference>
<feature type="domain" description="Carrier" evidence="4">
    <location>
        <begin position="1490"/>
        <end position="1565"/>
    </location>
</feature>
<dbReference type="SMART" id="SM00823">
    <property type="entry name" value="PKS_PP"/>
    <property type="match status" value="1"/>
</dbReference>
<feature type="region of interest" description="Disordered" evidence="3">
    <location>
        <begin position="1168"/>
        <end position="1198"/>
    </location>
</feature>
<dbReference type="InterPro" id="IPR036736">
    <property type="entry name" value="ACP-like_sf"/>
</dbReference>
<dbReference type="NCBIfam" id="TIGR04020">
    <property type="entry name" value="seco_metab_LLM"/>
    <property type="match status" value="1"/>
</dbReference>
<dbReference type="InterPro" id="IPR000873">
    <property type="entry name" value="AMP-dep_synth/lig_dom"/>
</dbReference>
<dbReference type="Gene3D" id="3.30.300.30">
    <property type="match status" value="1"/>
</dbReference>
<reference evidence="5" key="1">
    <citation type="submission" date="2022-06" db="EMBL/GenBank/DDBJ databases">
        <title>Nostosin G and Spiroidesin B from the Cyanobacterium Dolichospermum sp. NIES-1697.</title>
        <authorList>
            <person name="Phan C.-S."/>
            <person name="Mehjabin J.J."/>
            <person name="Anas A.R.J."/>
            <person name="Hayasaka M."/>
            <person name="Onoki R."/>
            <person name="Wang J."/>
            <person name="Umezawa T."/>
            <person name="Washio K."/>
            <person name="Morikawa M."/>
            <person name="Okino T."/>
        </authorList>
    </citation>
    <scope>NUCLEOTIDE SEQUENCE</scope>
    <source>
        <strain evidence="5">NIES-1697</strain>
    </source>
</reference>
<dbReference type="PANTHER" id="PTHR45527:SF1">
    <property type="entry name" value="FATTY ACID SYNTHASE"/>
    <property type="match status" value="1"/>
</dbReference>
<dbReference type="PANTHER" id="PTHR45527">
    <property type="entry name" value="NONRIBOSOMAL PEPTIDE SYNTHETASE"/>
    <property type="match status" value="1"/>
</dbReference>
<gene>
    <name evidence="5" type="ORF">NG743_14045</name>
</gene>
<dbReference type="PROSITE" id="PS50075">
    <property type="entry name" value="CARRIER"/>
    <property type="match status" value="1"/>
</dbReference>
<proteinExistence type="predicted"/>
<dbReference type="Gene3D" id="3.20.20.30">
    <property type="entry name" value="Luciferase-like domain"/>
    <property type="match status" value="1"/>
</dbReference>
<dbReference type="InterPro" id="IPR020806">
    <property type="entry name" value="PKS_PP-bd"/>
</dbReference>
<dbReference type="Pfam" id="PF00551">
    <property type="entry name" value="Formyl_trans_N"/>
    <property type="match status" value="1"/>
</dbReference>
<dbReference type="Pfam" id="PF00501">
    <property type="entry name" value="AMP-binding"/>
    <property type="match status" value="2"/>
</dbReference>
<evidence type="ECO:0000256" key="3">
    <source>
        <dbReference type="SAM" id="MobiDB-lite"/>
    </source>
</evidence>
<dbReference type="CDD" id="cd05930">
    <property type="entry name" value="A_NRPS"/>
    <property type="match status" value="1"/>
</dbReference>
<evidence type="ECO:0000313" key="6">
    <source>
        <dbReference type="Proteomes" id="UP001057561"/>
    </source>
</evidence>
<evidence type="ECO:0000259" key="4">
    <source>
        <dbReference type="PROSITE" id="PS50075"/>
    </source>
</evidence>
<keyword evidence="1" id="KW-0596">Phosphopantetheine</keyword>
<dbReference type="Gene3D" id="1.10.1200.10">
    <property type="entry name" value="ACP-like"/>
    <property type="match status" value="1"/>
</dbReference>
<dbReference type="InterPro" id="IPR036661">
    <property type="entry name" value="Luciferase-like_sf"/>
</dbReference>
<evidence type="ECO:0000256" key="2">
    <source>
        <dbReference type="ARBA" id="ARBA00022553"/>
    </source>
</evidence>
<dbReference type="InterPro" id="IPR036477">
    <property type="entry name" value="Formyl_transf_N_sf"/>
</dbReference>
<dbReference type="PROSITE" id="PS00455">
    <property type="entry name" value="AMP_BINDING"/>
    <property type="match status" value="1"/>
</dbReference>
<dbReference type="InterPro" id="IPR011251">
    <property type="entry name" value="Luciferase-like_dom"/>
</dbReference>
<dbReference type="InterPro" id="IPR006162">
    <property type="entry name" value="Ppantetheine_attach_site"/>
</dbReference>
<dbReference type="InterPro" id="IPR042099">
    <property type="entry name" value="ANL_N_sf"/>
</dbReference>
<dbReference type="InterPro" id="IPR025110">
    <property type="entry name" value="AMP-bd_C"/>
</dbReference>
<dbReference type="Proteomes" id="UP001057561">
    <property type="component" value="Chromosome"/>
</dbReference>
<keyword evidence="2" id="KW-0597">Phosphoprotein</keyword>
<dbReference type="Gene3D" id="3.40.50.12230">
    <property type="match status" value="1"/>
</dbReference>
<evidence type="ECO:0000313" key="5">
    <source>
        <dbReference type="EMBL" id="UUO13226.1"/>
    </source>
</evidence>
<dbReference type="Pfam" id="PF13193">
    <property type="entry name" value="AMP-binding_C"/>
    <property type="match status" value="1"/>
</dbReference>
<dbReference type="RefSeq" id="WP_257120292.1">
    <property type="nucleotide sequence ID" value="NZ_CP099464.1"/>
</dbReference>
<organism evidence="5 6">
    <name type="scientific">Dolichospermum heterosporum TAC447</name>
    <dbReference type="NCBI Taxonomy" id="747523"/>
    <lineage>
        <taxon>Bacteria</taxon>
        <taxon>Bacillati</taxon>
        <taxon>Cyanobacteriota</taxon>
        <taxon>Cyanophyceae</taxon>
        <taxon>Nostocales</taxon>
        <taxon>Aphanizomenonaceae</taxon>
        <taxon>Dolichospermum</taxon>
        <taxon>Dolichospermum heterosporum</taxon>
    </lineage>
</organism>
<dbReference type="Gene3D" id="3.40.50.12780">
    <property type="entry name" value="N-terminal domain of ligase-like"/>
    <property type="match status" value="2"/>
</dbReference>
<dbReference type="Gene3D" id="3.30.559.30">
    <property type="entry name" value="Nonribosomal peptide synthetase, condensation domain"/>
    <property type="match status" value="1"/>
</dbReference>
<dbReference type="InterPro" id="IPR011034">
    <property type="entry name" value="Formyl_transferase-like_C_sf"/>
</dbReference>
<dbReference type="SUPFAM" id="SSF50486">
    <property type="entry name" value="FMT C-terminal domain-like"/>
    <property type="match status" value="1"/>
</dbReference>
<sequence length="1588" mass="176334">MSSFSCFVVGDGIVALSCLKILLQKGWQVLGVYSTDNSLQKWSQEHSITHAASRSMFHKTLLGVEYDYLFSINNTQWIIPGDVIGRAKKASINYHDAPLPKYAGLYATSWALLNGETQHAVTWHEIVSKVDAGPIFKQRIVPIGPDDTALTLNVNCFDAAVNSFEELVQELAIDIIKPYPQDLSQRSYFSPGDRPDAASVISYDVSSKDICNLVKALDFGSTRNELGLTKTWLPGGVIVVGSARLMTSEYGTPGQVLKLDSQGMCIATIDGAVELSRLTTLNGKDISPEQLEEDYGVRVGDILPAIDTKTRKAISQRNAAICRHEQSWAERLMQLAPFRHPYLPLTTSGQTLDISMHHYAILSLTAQVAAKSLLSMFAAYCARLTTEMEFDLGLQTDAQRSIAPEIFAQRVPLRVQTQVNESFHDFQQRFEKALDDAVRLGSFRHTLLRRYPQLHGDGNGGSDDNFLPVAIALVASPDQLDWHSLGASIALVAYEDGTLPELVHTGSLNNTDSKAIVQQLQTLITACIEDPQQSLHQLPLLSIAQQQRILVDWNDTAEPFPTDKCIHDLFAGQVERTPDAIAVAFQDRELTYRELNEQANQLAHYLGLQGVGPDVIVGLQIERSLEMMIGLLAIHKAGGAYLPLDPDFPADRLAFMVEDSQAIVILTQEKLNQDPRLLKEVGDLGMTRIIPIDTLWAEITQQPTTNPHSGVKPENLSYVIYTSGSTGKPKGVMVEHRNVVNFFTGMDAVIDHEPPGVWLAVTSLSFDISVLELFWTLARGFKVVIYNPKQERQQSKSQQPIAVNKLQHTDFSLFYFSSHEQGQDAAEKYRLLFEGATFADANGFKAVWTPERHFHAFGGLFPNPVVSSAAIATTTKNIQIRAGSCISPLHNTVRLTEDWSLVDNFSHGRVGISFGTGWQPNDFILSPQTFENRKEIMFQQIEEVQALWRGETLPYPNGKGEIIEVQTLPRPIQPTLPVWITAAGNPETFQMAGARGFNILTHLLGQSLDELAAKIAIYRQAYTENGHSGAGIVSLMIHTFVGESDDLVKEIVRQPMRQYLASSLDLIKLAAWSFPTFKQKTTNDKGQFTVSHLSDPDMAEVLDFSFERYFETSGLFGTVDTCLQMVDRIKAVGINEIACLIDYGVDTDTVLSQLPLLNELKTRANYQIREQGTGNREQEIGNRESGTGRNRESGIGNREQGKIESIADLINRHQVTHLQCTPSMAGLLMAETANHEAMGQLQQMMVGGEALTEALANQLQQIIPGQIHNMYGPTETTIWSATHTLAEVDGIVPLGRPIANTELYILDKNQQNVPVGVPGELYIGGKGVTRGYLHRPELTQERFVPNPFSDDATARLYRTGDLVRYRRDGNVEFLGRMDFQVKVRGHRIELGEIETILSRHEAVREAVIIVREDMPGDQRLVAYLLPHPGYQPSHATMREYLLSLLPEYMVPSNFVVLEKFPLTPNHKVDRKALPAPLLVVQAEDSVNTTIPKNDIEQTLMEIWQKVLQIPQVGTQDNFFHLGGNSLVAVTLIREILSAFNVDLPLISLFRSPTITDLAQQISVQPFANKSNNSKVDLVAMSRSISISI</sequence>
<name>A0ABY5LMN9_9CYAN</name>
<dbReference type="InterPro" id="IPR045851">
    <property type="entry name" value="AMP-bd_C_sf"/>
</dbReference>
<dbReference type="SUPFAM" id="SSF47336">
    <property type="entry name" value="ACP-like"/>
    <property type="match status" value="1"/>
</dbReference>
<accession>A0ABY5LMN9</accession>
<dbReference type="InterPro" id="IPR020845">
    <property type="entry name" value="AMP-binding_CS"/>
</dbReference>
<dbReference type="SUPFAM" id="SSF53328">
    <property type="entry name" value="Formyltransferase"/>
    <property type="match status" value="1"/>
</dbReference>
<dbReference type="SUPFAM" id="SSF51679">
    <property type="entry name" value="Bacterial luciferase-like"/>
    <property type="match status" value="1"/>
</dbReference>
<protein>
    <submittedName>
        <fullName evidence="5">LLM class flavin-dependent oxidoreductase</fullName>
    </submittedName>
</protein>
<dbReference type="Pfam" id="PF00550">
    <property type="entry name" value="PP-binding"/>
    <property type="match status" value="1"/>
</dbReference>
<dbReference type="InterPro" id="IPR002376">
    <property type="entry name" value="Formyl_transf_N"/>
</dbReference>
<dbReference type="EMBL" id="CP099464">
    <property type="protein sequence ID" value="UUO13226.1"/>
    <property type="molecule type" value="Genomic_DNA"/>
</dbReference>
<evidence type="ECO:0000256" key="1">
    <source>
        <dbReference type="ARBA" id="ARBA00022450"/>
    </source>
</evidence>
<dbReference type="InterPro" id="IPR024011">
    <property type="entry name" value="Biosynth_lucif-like_mOase_dom"/>
</dbReference>
<dbReference type="InterPro" id="IPR009081">
    <property type="entry name" value="PP-bd_ACP"/>
</dbReference>
<dbReference type="PROSITE" id="PS00012">
    <property type="entry name" value="PHOSPHOPANTETHEINE"/>
    <property type="match status" value="1"/>
</dbReference>
<dbReference type="SUPFAM" id="SSF56801">
    <property type="entry name" value="Acetyl-CoA synthetase-like"/>
    <property type="match status" value="2"/>
</dbReference>